<name>A0ABS6QTC2_9PSED</name>
<dbReference type="PROSITE" id="PS51128">
    <property type="entry name" value="ZF_DKSA_2"/>
    <property type="match status" value="1"/>
</dbReference>
<sequence>MEVTDFASHLEAIHNETSLAAHLAQREVLTGPSAEFCTGEDCDMPIPEQRRVAIPGVQLCAQCQTHREKRSRR</sequence>
<evidence type="ECO:0000256" key="4">
    <source>
        <dbReference type="PROSITE-ProRule" id="PRU00510"/>
    </source>
</evidence>
<evidence type="ECO:0000256" key="2">
    <source>
        <dbReference type="ARBA" id="ARBA00022771"/>
    </source>
</evidence>
<keyword evidence="3" id="KW-0862">Zinc</keyword>
<proteinExistence type="predicted"/>
<dbReference type="Pfam" id="PF01258">
    <property type="entry name" value="zf-dskA_traR"/>
    <property type="match status" value="1"/>
</dbReference>
<accession>A0ABS6QTC2</accession>
<keyword evidence="1" id="KW-0479">Metal-binding</keyword>
<dbReference type="Proteomes" id="UP001049200">
    <property type="component" value="Unassembled WGS sequence"/>
</dbReference>
<dbReference type="PANTHER" id="PTHR38777">
    <property type="entry name" value="FELS-2 PROPHAGE PROTEIN"/>
    <property type="match status" value="1"/>
</dbReference>
<protein>
    <submittedName>
        <fullName evidence="6">TraR/DksA C4-type zinc finger protein</fullName>
    </submittedName>
</protein>
<organism evidence="6 7">
    <name type="scientific">Pseudomonas azerbaijanoccidentalis</name>
    <dbReference type="NCBI Taxonomy" id="2842347"/>
    <lineage>
        <taxon>Bacteria</taxon>
        <taxon>Pseudomonadati</taxon>
        <taxon>Pseudomonadota</taxon>
        <taxon>Gammaproteobacteria</taxon>
        <taxon>Pseudomonadales</taxon>
        <taxon>Pseudomonadaceae</taxon>
        <taxon>Pseudomonas</taxon>
    </lineage>
</organism>
<evidence type="ECO:0000256" key="3">
    <source>
        <dbReference type="ARBA" id="ARBA00022833"/>
    </source>
</evidence>
<keyword evidence="7" id="KW-1185">Reference proteome</keyword>
<keyword evidence="2" id="KW-0863">Zinc-finger</keyword>
<evidence type="ECO:0000259" key="5">
    <source>
        <dbReference type="Pfam" id="PF01258"/>
    </source>
</evidence>
<feature type="domain" description="Zinc finger DksA/TraR C4-type" evidence="5">
    <location>
        <begin position="40"/>
        <end position="68"/>
    </location>
</feature>
<evidence type="ECO:0000256" key="1">
    <source>
        <dbReference type="ARBA" id="ARBA00022723"/>
    </source>
</evidence>
<dbReference type="PANTHER" id="PTHR38777:SF1">
    <property type="entry name" value="DNAK SUPPRESSOR PROTEIN"/>
    <property type="match status" value="1"/>
</dbReference>
<evidence type="ECO:0000313" key="6">
    <source>
        <dbReference type="EMBL" id="MBV4522176.1"/>
    </source>
</evidence>
<dbReference type="EMBL" id="JAHSTU010000005">
    <property type="protein sequence ID" value="MBV4522176.1"/>
    <property type="molecule type" value="Genomic_DNA"/>
</dbReference>
<comment type="caution">
    <text evidence="4">Lacks conserved residue(s) required for the propagation of feature annotation.</text>
</comment>
<evidence type="ECO:0000313" key="7">
    <source>
        <dbReference type="Proteomes" id="UP001049200"/>
    </source>
</evidence>
<gene>
    <name evidence="6" type="ORF">KVG88_19125</name>
</gene>
<reference evidence="6" key="1">
    <citation type="submission" date="2021-06" db="EMBL/GenBank/DDBJ databases">
        <title>Updating the genus Pseudomonas: Description of 43 new species and partition of the Pseudomonas putida group.</title>
        <authorList>
            <person name="Girard L."/>
            <person name="Lood C."/>
            <person name="Vandamme P."/>
            <person name="Rokni-Zadeh H."/>
            <person name="Van Noort V."/>
            <person name="Hofte M."/>
            <person name="Lavigne R."/>
            <person name="De Mot R."/>
        </authorList>
    </citation>
    <scope>NUCLEOTIDE SEQUENCE</scope>
    <source>
        <strain evidence="6">SWRI74</strain>
    </source>
</reference>
<dbReference type="InterPro" id="IPR000962">
    <property type="entry name" value="Znf_DskA_TraR"/>
</dbReference>
<comment type="caution">
    <text evidence="6">The sequence shown here is derived from an EMBL/GenBank/DDBJ whole genome shotgun (WGS) entry which is preliminary data.</text>
</comment>